<feature type="domain" description="Histidine kinase" evidence="10">
    <location>
        <begin position="275"/>
        <end position="456"/>
    </location>
</feature>
<dbReference type="InterPro" id="IPR003594">
    <property type="entry name" value="HATPase_dom"/>
</dbReference>
<sequence length="456" mass="49173">MGGRLTLLAWAGGALLTVLILSGPVLQVVYHSPRSRLVMTTVDVCVALLAAYLAHGRFVRGRVADDLLMAQCLVVLAVANILSTVLQLSVGDAATDVWLASALRVAGALLLLAAALVPPDRTLPLRAARWTLLGPLLLLLAGMVVAVLLGPALPAPLDTSAFDGRGHPPLLTGHPLMIGGHLLAAACFLVASLVFTVRGARTADDLLRWLGAACALGGFARLNYALLPSGYTDWLYTGDLLRTGFYLVLLVGSARELSLYWTTRELRAVDEDRRRLAREVHDGVVQELTYIRVEAHSIPDEALRERVLGATDRALDEARTAIHALGHLHAEPLPDLLDRAARELARRHGLEVEVQADEDVPVDPQHRHTLLRIVREAVTNAARHGRASTVRIELAHDDGARVMRVTDDGSGFDPRAVARNTAGYGMISMAERARSLPGRLEVDSTVGRGSEVCVRW</sequence>
<feature type="transmembrane region" description="Helical" evidence="9">
    <location>
        <begin position="206"/>
        <end position="224"/>
    </location>
</feature>
<dbReference type="InterPro" id="IPR005467">
    <property type="entry name" value="His_kinase_dom"/>
</dbReference>
<dbReference type="PANTHER" id="PTHR24421:SF10">
    <property type="entry name" value="NITRATE_NITRITE SENSOR PROTEIN NARQ"/>
    <property type="match status" value="1"/>
</dbReference>
<keyword evidence="7" id="KW-0067">ATP-binding</keyword>
<evidence type="ECO:0000313" key="12">
    <source>
        <dbReference type="Proteomes" id="UP000662111"/>
    </source>
</evidence>
<feature type="transmembrane region" description="Helical" evidence="9">
    <location>
        <begin position="67"/>
        <end position="86"/>
    </location>
</feature>
<evidence type="ECO:0000256" key="6">
    <source>
        <dbReference type="ARBA" id="ARBA00022777"/>
    </source>
</evidence>
<dbReference type="InterPro" id="IPR011712">
    <property type="entry name" value="Sig_transdc_His_kin_sub3_dim/P"/>
</dbReference>
<comment type="caution">
    <text evidence="11">The sequence shown here is derived from an EMBL/GenBank/DDBJ whole genome shotgun (WGS) entry which is preliminary data.</text>
</comment>
<feature type="transmembrane region" description="Helical" evidence="9">
    <location>
        <begin position="37"/>
        <end position="55"/>
    </location>
</feature>
<comment type="catalytic activity">
    <reaction evidence="1">
        <text>ATP + protein L-histidine = ADP + protein N-phospho-L-histidine.</text>
        <dbReference type="EC" id="2.7.13.3"/>
    </reaction>
</comment>
<dbReference type="Pfam" id="PF07730">
    <property type="entry name" value="HisKA_3"/>
    <property type="match status" value="1"/>
</dbReference>
<feature type="transmembrane region" description="Helical" evidence="9">
    <location>
        <begin position="130"/>
        <end position="153"/>
    </location>
</feature>
<dbReference type="EC" id="2.7.13.3" evidence="2"/>
<feature type="transmembrane region" description="Helical" evidence="9">
    <location>
        <begin position="244"/>
        <end position="263"/>
    </location>
</feature>
<dbReference type="PROSITE" id="PS50109">
    <property type="entry name" value="HIS_KIN"/>
    <property type="match status" value="1"/>
</dbReference>
<keyword evidence="4" id="KW-0808">Transferase</keyword>
<dbReference type="PANTHER" id="PTHR24421">
    <property type="entry name" value="NITRATE/NITRITE SENSOR PROTEIN NARX-RELATED"/>
    <property type="match status" value="1"/>
</dbReference>
<dbReference type="RefSeq" id="WP_022921523.1">
    <property type="nucleotide sequence ID" value="NZ_BMLB01000003.1"/>
</dbReference>
<feature type="transmembrane region" description="Helical" evidence="9">
    <location>
        <begin position="173"/>
        <end position="194"/>
    </location>
</feature>
<evidence type="ECO:0000256" key="9">
    <source>
        <dbReference type="SAM" id="Phobius"/>
    </source>
</evidence>
<proteinExistence type="predicted"/>
<evidence type="ECO:0000256" key="5">
    <source>
        <dbReference type="ARBA" id="ARBA00022741"/>
    </source>
</evidence>
<organism evidence="11 12">
    <name type="scientific">Ornithinimicrobium pekingense</name>
    <dbReference type="NCBI Taxonomy" id="384677"/>
    <lineage>
        <taxon>Bacteria</taxon>
        <taxon>Bacillati</taxon>
        <taxon>Actinomycetota</taxon>
        <taxon>Actinomycetes</taxon>
        <taxon>Micrococcales</taxon>
        <taxon>Ornithinimicrobiaceae</taxon>
        <taxon>Ornithinimicrobium</taxon>
    </lineage>
</organism>
<dbReference type="Proteomes" id="UP000662111">
    <property type="component" value="Unassembled WGS sequence"/>
</dbReference>
<name>A0ABQ2F755_9MICO</name>
<keyword evidence="5" id="KW-0547">Nucleotide-binding</keyword>
<keyword evidence="9" id="KW-0812">Transmembrane</keyword>
<dbReference type="EMBL" id="BMLB01000003">
    <property type="protein sequence ID" value="GGK68554.1"/>
    <property type="molecule type" value="Genomic_DNA"/>
</dbReference>
<feature type="transmembrane region" description="Helical" evidence="9">
    <location>
        <begin position="98"/>
        <end position="118"/>
    </location>
</feature>
<evidence type="ECO:0000256" key="1">
    <source>
        <dbReference type="ARBA" id="ARBA00000085"/>
    </source>
</evidence>
<keyword evidence="9" id="KW-1133">Transmembrane helix</keyword>
<evidence type="ECO:0000256" key="7">
    <source>
        <dbReference type="ARBA" id="ARBA00022840"/>
    </source>
</evidence>
<evidence type="ECO:0000259" key="10">
    <source>
        <dbReference type="PROSITE" id="PS50109"/>
    </source>
</evidence>
<accession>A0ABQ2F755</accession>
<dbReference type="InterPro" id="IPR050482">
    <property type="entry name" value="Sensor_HK_TwoCompSys"/>
</dbReference>
<evidence type="ECO:0000256" key="4">
    <source>
        <dbReference type="ARBA" id="ARBA00022679"/>
    </source>
</evidence>
<dbReference type="InterPro" id="IPR036890">
    <property type="entry name" value="HATPase_C_sf"/>
</dbReference>
<evidence type="ECO:0000256" key="2">
    <source>
        <dbReference type="ARBA" id="ARBA00012438"/>
    </source>
</evidence>
<keyword evidence="12" id="KW-1185">Reference proteome</keyword>
<keyword evidence="9" id="KW-0472">Membrane</keyword>
<dbReference type="CDD" id="cd16917">
    <property type="entry name" value="HATPase_UhpB-NarQ-NarX-like"/>
    <property type="match status" value="1"/>
</dbReference>
<gene>
    <name evidence="11" type="ORF">GCM10011509_16160</name>
</gene>
<dbReference type="Gene3D" id="3.30.565.10">
    <property type="entry name" value="Histidine kinase-like ATPase, C-terminal domain"/>
    <property type="match status" value="1"/>
</dbReference>
<evidence type="ECO:0000313" key="11">
    <source>
        <dbReference type="EMBL" id="GGK68554.1"/>
    </source>
</evidence>
<reference evidence="12" key="1">
    <citation type="journal article" date="2019" name="Int. J. Syst. Evol. Microbiol.">
        <title>The Global Catalogue of Microorganisms (GCM) 10K type strain sequencing project: providing services to taxonomists for standard genome sequencing and annotation.</title>
        <authorList>
            <consortium name="The Broad Institute Genomics Platform"/>
            <consortium name="The Broad Institute Genome Sequencing Center for Infectious Disease"/>
            <person name="Wu L."/>
            <person name="Ma J."/>
        </authorList>
    </citation>
    <scope>NUCLEOTIDE SEQUENCE [LARGE SCALE GENOMIC DNA]</scope>
    <source>
        <strain evidence="12">CGMCC 1.5362</strain>
    </source>
</reference>
<dbReference type="SUPFAM" id="SSF55874">
    <property type="entry name" value="ATPase domain of HSP90 chaperone/DNA topoisomerase II/histidine kinase"/>
    <property type="match status" value="1"/>
</dbReference>
<evidence type="ECO:0000256" key="8">
    <source>
        <dbReference type="ARBA" id="ARBA00023012"/>
    </source>
</evidence>
<evidence type="ECO:0000256" key="3">
    <source>
        <dbReference type="ARBA" id="ARBA00022553"/>
    </source>
</evidence>
<keyword evidence="3" id="KW-0597">Phosphoprotein</keyword>
<keyword evidence="8" id="KW-0902">Two-component regulatory system</keyword>
<protein>
    <recommendedName>
        <fullName evidence="2">histidine kinase</fullName>
        <ecNumber evidence="2">2.7.13.3</ecNumber>
    </recommendedName>
</protein>
<dbReference type="Gene3D" id="1.20.5.1930">
    <property type="match status" value="1"/>
</dbReference>
<dbReference type="Pfam" id="PF02518">
    <property type="entry name" value="HATPase_c"/>
    <property type="match status" value="1"/>
</dbReference>
<keyword evidence="6" id="KW-0418">Kinase</keyword>